<dbReference type="PANTHER" id="PTHR46195">
    <property type="entry name" value="HEAVY METAL-ASSOCIATED ISOPRENYLATED PLANT PROTEIN 7"/>
    <property type="match status" value="1"/>
</dbReference>
<dbReference type="CDD" id="cd00371">
    <property type="entry name" value="HMA"/>
    <property type="match status" value="2"/>
</dbReference>
<dbReference type="PANTHER" id="PTHR46195:SF17">
    <property type="entry name" value="HEAVY METAL-ASSOCIATED ISOPRENYLATED PLANT PROTEIN 8"/>
    <property type="match status" value="1"/>
</dbReference>
<accession>A0ABR2EXW4</accession>
<evidence type="ECO:0000256" key="3">
    <source>
        <dbReference type="ARBA" id="ARBA00023288"/>
    </source>
</evidence>
<evidence type="ECO:0000256" key="1">
    <source>
        <dbReference type="ARBA" id="ARBA00022481"/>
    </source>
</evidence>
<keyword evidence="8" id="KW-1185">Reference proteome</keyword>
<evidence type="ECO:0000313" key="7">
    <source>
        <dbReference type="EMBL" id="KAK8567581.1"/>
    </source>
</evidence>
<comment type="similarity">
    <text evidence="5">Belongs to the HIPP family.</text>
</comment>
<keyword evidence="2" id="KW-0479">Metal-binding</keyword>
<dbReference type="Gene3D" id="3.30.70.100">
    <property type="match status" value="2"/>
</dbReference>
<keyword evidence="4" id="KW-0636">Prenylation</keyword>
<comment type="caution">
    <text evidence="7">The sequence shown here is derived from an EMBL/GenBank/DDBJ whole genome shotgun (WGS) entry which is preliminary data.</text>
</comment>
<dbReference type="InterPro" id="IPR044577">
    <property type="entry name" value="HIPP4/7/8/17/18/19"/>
</dbReference>
<keyword evidence="1" id="KW-0488">Methylation</keyword>
<dbReference type="Pfam" id="PF00403">
    <property type="entry name" value="HMA"/>
    <property type="match status" value="2"/>
</dbReference>
<proteinExistence type="inferred from homology"/>
<evidence type="ECO:0000256" key="4">
    <source>
        <dbReference type="ARBA" id="ARBA00023289"/>
    </source>
</evidence>
<evidence type="ECO:0000256" key="5">
    <source>
        <dbReference type="ARBA" id="ARBA00024045"/>
    </source>
</evidence>
<protein>
    <recommendedName>
        <fullName evidence="6">HMA domain-containing protein</fullName>
    </recommendedName>
</protein>
<dbReference type="EMBL" id="JBBPBM010000009">
    <property type="protein sequence ID" value="KAK8567581.1"/>
    <property type="molecule type" value="Genomic_DNA"/>
</dbReference>
<dbReference type="Proteomes" id="UP001472677">
    <property type="component" value="Unassembled WGS sequence"/>
</dbReference>
<organism evidence="7 8">
    <name type="scientific">Hibiscus sabdariffa</name>
    <name type="common">roselle</name>
    <dbReference type="NCBI Taxonomy" id="183260"/>
    <lineage>
        <taxon>Eukaryota</taxon>
        <taxon>Viridiplantae</taxon>
        <taxon>Streptophyta</taxon>
        <taxon>Embryophyta</taxon>
        <taxon>Tracheophyta</taxon>
        <taxon>Spermatophyta</taxon>
        <taxon>Magnoliopsida</taxon>
        <taxon>eudicotyledons</taxon>
        <taxon>Gunneridae</taxon>
        <taxon>Pentapetalae</taxon>
        <taxon>rosids</taxon>
        <taxon>malvids</taxon>
        <taxon>Malvales</taxon>
        <taxon>Malvaceae</taxon>
        <taxon>Malvoideae</taxon>
        <taxon>Hibiscus</taxon>
    </lineage>
</organism>
<evidence type="ECO:0000313" key="8">
    <source>
        <dbReference type="Proteomes" id="UP001472677"/>
    </source>
</evidence>
<reference evidence="7 8" key="1">
    <citation type="journal article" date="2024" name="G3 (Bethesda)">
        <title>Genome assembly of Hibiscus sabdariffa L. provides insights into metabolisms of medicinal natural products.</title>
        <authorList>
            <person name="Kim T."/>
        </authorList>
    </citation>
    <scope>NUCLEOTIDE SEQUENCE [LARGE SCALE GENOMIC DNA]</scope>
    <source>
        <strain evidence="7">TK-2024</strain>
        <tissue evidence="7">Old leaves</tissue>
    </source>
</reference>
<evidence type="ECO:0000256" key="2">
    <source>
        <dbReference type="ARBA" id="ARBA00022723"/>
    </source>
</evidence>
<dbReference type="PROSITE" id="PS50846">
    <property type="entry name" value="HMA_2"/>
    <property type="match status" value="2"/>
</dbReference>
<sequence length="213" mass="24067">MGNEHHQFRDGEIVLKVQIHCEGCSSKVFNCLKDFQGVEGVEVDMKGKRVMVKGQKADPFKVLERVKKKYSRNVQLIFPKPKSKDGDKVDSQSKQEPKISVVALKTYMHCEGCVNDIKRRIERIQGVLNVEMDTENSTVTVKGEFDPTELVGTVGKRLGKYVEIVESNQEGNGSKKKGKGEEIIFHYPPRYLAEHVYPTQIFSDVNISSCSVM</sequence>
<dbReference type="InterPro" id="IPR036163">
    <property type="entry name" value="HMA_dom_sf"/>
</dbReference>
<feature type="domain" description="HMA" evidence="6">
    <location>
        <begin position="99"/>
        <end position="163"/>
    </location>
</feature>
<gene>
    <name evidence="7" type="ORF">V6N12_006161</name>
</gene>
<keyword evidence="3" id="KW-0449">Lipoprotein</keyword>
<evidence type="ECO:0000259" key="6">
    <source>
        <dbReference type="PROSITE" id="PS50846"/>
    </source>
</evidence>
<dbReference type="InterPro" id="IPR006121">
    <property type="entry name" value="HMA_dom"/>
</dbReference>
<feature type="domain" description="HMA" evidence="6">
    <location>
        <begin position="10"/>
        <end position="74"/>
    </location>
</feature>
<dbReference type="SUPFAM" id="SSF55008">
    <property type="entry name" value="HMA, heavy metal-associated domain"/>
    <property type="match status" value="2"/>
</dbReference>
<name>A0ABR2EXW4_9ROSI</name>